<gene>
    <name evidence="1" type="ORF">H9724_00745</name>
</gene>
<name>A0A9D2FIH9_9FIRM</name>
<sequence>MNPFEQKPRPLEAGFMNWKDLAAKPYHKRETDPYTRVRAILLNGAEFEAVWFSHQFHRHCPDNDLRRELALLRRQEQQQQKQIAALKPLDETVLEHTIGYEQLAVDLTACMAQCEPDGYVKQALDFALLEDFDHLYRYADLLEMDEGVHAEDLVGRYTEIMPARPTIAHHRWPADSVKVPIRGKKAALVTKLHVNIITAAEQQTMNYYMNLGNFYPTDRGRRLYTEIGMVEEQHVTHYGSLLDVKCSWLENLLMHEYTECYLYYSAFETETCPAAKKIWELHLEQEIAHLHHAARLLEKYEGKQWQQVIPDGTFPDVLALGPNIEYIRGVLADTVTLTAQGEGYAPVADLDPNADFFRYQELVNGPASGVASHRVIQDAIAENGRDYRFETAEHPIPALRCRTKDNTTLGRKV</sequence>
<reference evidence="1" key="2">
    <citation type="submission" date="2021-04" db="EMBL/GenBank/DDBJ databases">
        <authorList>
            <person name="Gilroy R."/>
        </authorList>
    </citation>
    <scope>NUCLEOTIDE SEQUENCE</scope>
    <source>
        <strain evidence="1">CHK188-11489</strain>
    </source>
</reference>
<protein>
    <recommendedName>
        <fullName evidence="3">Ferritin-like domain-containing protein</fullName>
    </recommendedName>
</protein>
<reference evidence="1" key="1">
    <citation type="journal article" date="2021" name="PeerJ">
        <title>Extensive microbial diversity within the chicken gut microbiome revealed by metagenomics and culture.</title>
        <authorList>
            <person name="Gilroy R."/>
            <person name="Ravi A."/>
            <person name="Getino M."/>
            <person name="Pursley I."/>
            <person name="Horton D.L."/>
            <person name="Alikhan N.F."/>
            <person name="Baker D."/>
            <person name="Gharbi K."/>
            <person name="Hall N."/>
            <person name="Watson M."/>
            <person name="Adriaenssens E.M."/>
            <person name="Foster-Nyarko E."/>
            <person name="Jarju S."/>
            <person name="Secka A."/>
            <person name="Antonio M."/>
            <person name="Oren A."/>
            <person name="Chaudhuri R.R."/>
            <person name="La Ragione R."/>
            <person name="Hildebrand F."/>
            <person name="Pallen M.J."/>
        </authorList>
    </citation>
    <scope>NUCLEOTIDE SEQUENCE</scope>
    <source>
        <strain evidence="1">CHK188-11489</strain>
    </source>
</reference>
<dbReference type="AlphaFoldDB" id="A0A9D2FIH9"/>
<evidence type="ECO:0000313" key="1">
    <source>
        <dbReference type="EMBL" id="HIZ61290.1"/>
    </source>
</evidence>
<dbReference type="InterPro" id="IPR009078">
    <property type="entry name" value="Ferritin-like_SF"/>
</dbReference>
<evidence type="ECO:0008006" key="3">
    <source>
        <dbReference type="Google" id="ProtNLM"/>
    </source>
</evidence>
<organism evidence="1 2">
    <name type="scientific">Candidatus Gemmiger avistercoris</name>
    <dbReference type="NCBI Taxonomy" id="2838606"/>
    <lineage>
        <taxon>Bacteria</taxon>
        <taxon>Bacillati</taxon>
        <taxon>Bacillota</taxon>
        <taxon>Clostridia</taxon>
        <taxon>Eubacteriales</taxon>
        <taxon>Gemmiger</taxon>
    </lineage>
</organism>
<dbReference type="EMBL" id="DXBF01000007">
    <property type="protein sequence ID" value="HIZ61290.1"/>
    <property type="molecule type" value="Genomic_DNA"/>
</dbReference>
<dbReference type="SUPFAM" id="SSF47240">
    <property type="entry name" value="Ferritin-like"/>
    <property type="match status" value="2"/>
</dbReference>
<evidence type="ECO:0000313" key="2">
    <source>
        <dbReference type="Proteomes" id="UP000824105"/>
    </source>
</evidence>
<comment type="caution">
    <text evidence="1">The sequence shown here is derived from an EMBL/GenBank/DDBJ whole genome shotgun (WGS) entry which is preliminary data.</text>
</comment>
<proteinExistence type="predicted"/>
<accession>A0A9D2FIH9</accession>
<dbReference type="Proteomes" id="UP000824105">
    <property type="component" value="Unassembled WGS sequence"/>
</dbReference>